<dbReference type="Gene3D" id="3.20.20.80">
    <property type="entry name" value="Glycosidases"/>
    <property type="match status" value="1"/>
</dbReference>
<proteinExistence type="predicted"/>
<evidence type="ECO:0000313" key="1">
    <source>
        <dbReference type="EMBL" id="MCY1137965.1"/>
    </source>
</evidence>
<evidence type="ECO:0008006" key="3">
    <source>
        <dbReference type="Google" id="ProtNLM"/>
    </source>
</evidence>
<sequence length="338" mass="36701">MRFGMNYDTGFVSGGSTTHEPFDLGTVRRDLRVIREELHCDAVRITGGIQDRLELTARLAAEVGLEVWYCPFTNGLDRDGLLAFLLDGAERAERLRRGGASVVYLTGSEISMFTDGFLPGRDLAERMALFADPMRMRKAVPAAQAALRDFFAEAVPAVRERFGGPVGYASIPLEGVDWAPFDIIASDAGYRDASNAAAFPQSLAAAVGQGKPYAATEFGCCTFRGAADVAGTAEPVTFDERGRAVSLTAPLERDEEGQARYVVDLLRDYEAGGVEAAFVYTFANRHLPTTDDPEHDYDLAARGIVRVLPDGSWTPKAAFQAIAEYGRSRALRRPAAPF</sequence>
<comment type="caution">
    <text evidence="1">The sequence shown here is derived from an EMBL/GenBank/DDBJ whole genome shotgun (WGS) entry which is preliminary data.</text>
</comment>
<dbReference type="InterPro" id="IPR017853">
    <property type="entry name" value="GH"/>
</dbReference>
<organism evidence="1 2">
    <name type="scientific">Paractinoplanes pyxinae</name>
    <dbReference type="NCBI Taxonomy" id="2997416"/>
    <lineage>
        <taxon>Bacteria</taxon>
        <taxon>Bacillati</taxon>
        <taxon>Actinomycetota</taxon>
        <taxon>Actinomycetes</taxon>
        <taxon>Micromonosporales</taxon>
        <taxon>Micromonosporaceae</taxon>
        <taxon>Paractinoplanes</taxon>
    </lineage>
</organism>
<name>A0ABT4AW98_9ACTN</name>
<dbReference type="Proteomes" id="UP001151002">
    <property type="component" value="Unassembled WGS sequence"/>
</dbReference>
<reference evidence="1" key="1">
    <citation type="submission" date="2022-11" db="EMBL/GenBank/DDBJ databases">
        <authorList>
            <person name="Somphong A."/>
            <person name="Phongsopitanun W."/>
        </authorList>
    </citation>
    <scope>NUCLEOTIDE SEQUENCE</scope>
    <source>
        <strain evidence="1">Pm04-4</strain>
    </source>
</reference>
<dbReference type="EMBL" id="JAPNTZ010000003">
    <property type="protein sequence ID" value="MCY1137965.1"/>
    <property type="molecule type" value="Genomic_DNA"/>
</dbReference>
<evidence type="ECO:0000313" key="2">
    <source>
        <dbReference type="Proteomes" id="UP001151002"/>
    </source>
</evidence>
<dbReference type="RefSeq" id="WP_267561938.1">
    <property type="nucleotide sequence ID" value="NZ_JAPNTZ010000003.1"/>
</dbReference>
<dbReference type="SUPFAM" id="SSF51445">
    <property type="entry name" value="(Trans)glycosidases"/>
    <property type="match status" value="1"/>
</dbReference>
<accession>A0ABT4AW98</accession>
<keyword evidence="2" id="KW-1185">Reference proteome</keyword>
<gene>
    <name evidence="1" type="ORF">OWR29_08140</name>
</gene>
<protein>
    <recommendedName>
        <fullName evidence="3">Abortive infection protein</fullName>
    </recommendedName>
</protein>